<evidence type="ECO:0000259" key="5">
    <source>
        <dbReference type="PROSITE" id="PS51194"/>
    </source>
</evidence>
<sequence>MSRSETEILRSWAWLLTGRQLLMSSLPEELVADLRANAAILQEVQILPAIKASGDKMICQRCLSGVPIQNKLPSGQYYCANCLMMGRVTSQDQLVRLAARDYPAGSALTWQGELTAAQQQVSDHILQQYAQQKRSQQLLWAVTGAGKTEMTFPVIDFFLQRGQRVGFVSPRVDVCNELFPRLKEAFSNTSVGLFHGQVHEIYQNEQLIISTTHQLLRYYQAFDLLIVDEVDAFPYVNDLMLQHAVERAVKPSGMRLYLSATPPTVLLKAAKSDRLPLHYLARRFHGRQLPVPEVKLGQTTHGKHFTAKLQQLFSMLLKNDRRFLIFVPQIEKLSRLAAIFQQTYPQVVLETVHAADPQRIDKVQQFREGKLQVLLTTTILERGVTFADIDVIVLAADHRNYSVASLVQVAGRVGRAKEFANGRVIFYCHYYTWRVRQAGRMIRHLNQQGGF</sequence>
<keyword evidence="2" id="KW-0067">ATP-binding</keyword>
<dbReference type="SMART" id="SM00487">
    <property type="entry name" value="DEXDc"/>
    <property type="match status" value="1"/>
</dbReference>
<dbReference type="InterPro" id="IPR014001">
    <property type="entry name" value="Helicase_ATP-bd"/>
</dbReference>
<evidence type="ECO:0000259" key="4">
    <source>
        <dbReference type="PROSITE" id="PS51192"/>
    </source>
</evidence>
<evidence type="ECO:0000256" key="3">
    <source>
        <dbReference type="ARBA" id="ARBA00023125"/>
    </source>
</evidence>
<feature type="domain" description="Helicase ATP-binding" evidence="4">
    <location>
        <begin position="128"/>
        <end position="280"/>
    </location>
</feature>
<keyword evidence="3" id="KW-0238">DNA-binding</keyword>
<keyword evidence="7" id="KW-1185">Reference proteome</keyword>
<accession>A0ABW4DM37</accession>
<keyword evidence="6" id="KW-0347">Helicase</keyword>
<dbReference type="Proteomes" id="UP001597244">
    <property type="component" value="Unassembled WGS sequence"/>
</dbReference>
<feature type="domain" description="Helicase C-terminal" evidence="5">
    <location>
        <begin position="308"/>
        <end position="451"/>
    </location>
</feature>
<dbReference type="Pfam" id="PF00271">
    <property type="entry name" value="Helicase_C"/>
    <property type="match status" value="1"/>
</dbReference>
<gene>
    <name evidence="6" type="ORF">ACFQ4L_02075</name>
</gene>
<name>A0ABW4DM37_9LACO</name>
<organism evidence="6 7">
    <name type="scientific">Lapidilactobacillus mulanensis</name>
    <dbReference type="NCBI Taxonomy" id="2485999"/>
    <lineage>
        <taxon>Bacteria</taxon>
        <taxon>Bacillati</taxon>
        <taxon>Bacillota</taxon>
        <taxon>Bacilli</taxon>
        <taxon>Lactobacillales</taxon>
        <taxon>Lactobacillaceae</taxon>
        <taxon>Lapidilactobacillus</taxon>
    </lineage>
</organism>
<dbReference type="PANTHER" id="PTHR30580:SF1">
    <property type="entry name" value="COMF OPERON PROTEIN 1"/>
    <property type="match status" value="1"/>
</dbReference>
<dbReference type="InterPro" id="IPR001650">
    <property type="entry name" value="Helicase_C-like"/>
</dbReference>
<dbReference type="InterPro" id="IPR006935">
    <property type="entry name" value="Helicase/UvrB_N"/>
</dbReference>
<dbReference type="PANTHER" id="PTHR30580">
    <property type="entry name" value="PRIMOSOMAL PROTEIN N"/>
    <property type="match status" value="1"/>
</dbReference>
<evidence type="ECO:0000256" key="2">
    <source>
        <dbReference type="ARBA" id="ARBA00022840"/>
    </source>
</evidence>
<dbReference type="SMART" id="SM00490">
    <property type="entry name" value="HELICc"/>
    <property type="match status" value="1"/>
</dbReference>
<evidence type="ECO:0000256" key="1">
    <source>
        <dbReference type="ARBA" id="ARBA00022741"/>
    </source>
</evidence>
<proteinExistence type="predicted"/>
<dbReference type="EMBL" id="JBHTOF010000020">
    <property type="protein sequence ID" value="MFD1464881.1"/>
    <property type="molecule type" value="Genomic_DNA"/>
</dbReference>
<dbReference type="PROSITE" id="PS51194">
    <property type="entry name" value="HELICASE_CTER"/>
    <property type="match status" value="1"/>
</dbReference>
<dbReference type="Gene3D" id="3.40.50.300">
    <property type="entry name" value="P-loop containing nucleotide triphosphate hydrolases"/>
    <property type="match status" value="2"/>
</dbReference>
<reference evidence="7" key="1">
    <citation type="journal article" date="2019" name="Int. J. Syst. Evol. Microbiol.">
        <title>The Global Catalogue of Microorganisms (GCM) 10K type strain sequencing project: providing services to taxonomists for standard genome sequencing and annotation.</title>
        <authorList>
            <consortium name="The Broad Institute Genomics Platform"/>
            <consortium name="The Broad Institute Genome Sequencing Center for Infectious Disease"/>
            <person name="Wu L."/>
            <person name="Ma J."/>
        </authorList>
    </citation>
    <scope>NUCLEOTIDE SEQUENCE [LARGE SCALE GENOMIC DNA]</scope>
    <source>
        <strain evidence="7">CCM 8951</strain>
    </source>
</reference>
<dbReference type="Pfam" id="PF04851">
    <property type="entry name" value="ResIII"/>
    <property type="match status" value="1"/>
</dbReference>
<dbReference type="InterPro" id="IPR027417">
    <property type="entry name" value="P-loop_NTPase"/>
</dbReference>
<evidence type="ECO:0000313" key="7">
    <source>
        <dbReference type="Proteomes" id="UP001597244"/>
    </source>
</evidence>
<keyword evidence="6" id="KW-0378">Hydrolase</keyword>
<dbReference type="RefSeq" id="WP_125576093.1">
    <property type="nucleotide sequence ID" value="NZ_JBHTOF010000020.1"/>
</dbReference>
<dbReference type="GO" id="GO:0004386">
    <property type="term" value="F:helicase activity"/>
    <property type="evidence" value="ECO:0007669"/>
    <property type="project" value="UniProtKB-KW"/>
</dbReference>
<dbReference type="SUPFAM" id="SSF52540">
    <property type="entry name" value="P-loop containing nucleoside triphosphate hydrolases"/>
    <property type="match status" value="1"/>
</dbReference>
<keyword evidence="1" id="KW-0547">Nucleotide-binding</keyword>
<comment type="caution">
    <text evidence="6">The sequence shown here is derived from an EMBL/GenBank/DDBJ whole genome shotgun (WGS) entry which is preliminary data.</text>
</comment>
<dbReference type="PROSITE" id="PS51192">
    <property type="entry name" value="HELICASE_ATP_BIND_1"/>
    <property type="match status" value="1"/>
</dbReference>
<evidence type="ECO:0000313" key="6">
    <source>
        <dbReference type="EMBL" id="MFD1464881.1"/>
    </source>
</evidence>
<protein>
    <submittedName>
        <fullName evidence="6">DEAD/DEAH box helicase</fullName>
    </submittedName>
</protein>